<evidence type="ECO:0000256" key="2">
    <source>
        <dbReference type="ARBA" id="ARBA00022603"/>
    </source>
</evidence>
<dbReference type="GO" id="GO:0032259">
    <property type="term" value="P:methylation"/>
    <property type="evidence" value="ECO:0007669"/>
    <property type="project" value="UniProtKB-KW"/>
</dbReference>
<evidence type="ECO:0000313" key="6">
    <source>
        <dbReference type="Proteomes" id="UP000322997"/>
    </source>
</evidence>
<dbReference type="InterPro" id="IPR029063">
    <property type="entry name" value="SAM-dependent_MTases_sf"/>
</dbReference>
<accession>A0A5D4RUV3</accession>
<dbReference type="EMBL" id="VTEQ01000002">
    <property type="protein sequence ID" value="TYS55165.1"/>
    <property type="molecule type" value="Genomic_DNA"/>
</dbReference>
<proteinExistence type="inferred from homology"/>
<dbReference type="InterPro" id="IPR051052">
    <property type="entry name" value="Diverse_substrate_MTase"/>
</dbReference>
<dbReference type="SUPFAM" id="SSF53335">
    <property type="entry name" value="S-adenosyl-L-methionine-dependent methyltransferases"/>
    <property type="match status" value="1"/>
</dbReference>
<feature type="domain" description="Methyltransferase type 11" evidence="4">
    <location>
        <begin position="51"/>
        <end position="142"/>
    </location>
</feature>
<comment type="similarity">
    <text evidence="1">Belongs to the methyltransferase superfamily.</text>
</comment>
<evidence type="ECO:0000259" key="4">
    <source>
        <dbReference type="Pfam" id="PF08241"/>
    </source>
</evidence>
<reference evidence="5 6" key="1">
    <citation type="submission" date="2019-08" db="EMBL/GenBank/DDBJ databases">
        <title>Bacillus genomes from the desert of Cuatro Cienegas, Coahuila.</title>
        <authorList>
            <person name="Olmedo-Alvarez G."/>
        </authorList>
    </citation>
    <scope>NUCLEOTIDE SEQUENCE [LARGE SCALE GENOMIC DNA]</scope>
    <source>
        <strain evidence="5 6">CH108_3D</strain>
    </source>
</reference>
<evidence type="ECO:0000256" key="1">
    <source>
        <dbReference type="ARBA" id="ARBA00008361"/>
    </source>
</evidence>
<dbReference type="GO" id="GO:0008757">
    <property type="term" value="F:S-adenosylmethionine-dependent methyltransferase activity"/>
    <property type="evidence" value="ECO:0007669"/>
    <property type="project" value="InterPro"/>
</dbReference>
<keyword evidence="3 5" id="KW-0808">Transferase</keyword>
<evidence type="ECO:0000313" key="5">
    <source>
        <dbReference type="EMBL" id="TYS55165.1"/>
    </source>
</evidence>
<organism evidence="5 6">
    <name type="scientific">Rossellomorea marisflavi</name>
    <dbReference type="NCBI Taxonomy" id="189381"/>
    <lineage>
        <taxon>Bacteria</taxon>
        <taxon>Bacillati</taxon>
        <taxon>Bacillota</taxon>
        <taxon>Bacilli</taxon>
        <taxon>Bacillales</taxon>
        <taxon>Bacillaceae</taxon>
        <taxon>Rossellomorea</taxon>
    </lineage>
</organism>
<dbReference type="CDD" id="cd02440">
    <property type="entry name" value="AdoMet_MTases"/>
    <property type="match status" value="1"/>
</dbReference>
<name>A0A5D4RUV3_9BACI</name>
<dbReference type="InterPro" id="IPR013216">
    <property type="entry name" value="Methyltransf_11"/>
</dbReference>
<dbReference type="PANTHER" id="PTHR44942">
    <property type="entry name" value="METHYLTRANSF_11 DOMAIN-CONTAINING PROTEIN"/>
    <property type="match status" value="1"/>
</dbReference>
<dbReference type="Gene3D" id="3.40.50.150">
    <property type="entry name" value="Vaccinia Virus protein VP39"/>
    <property type="match status" value="1"/>
</dbReference>
<dbReference type="AlphaFoldDB" id="A0A5D4RUV3"/>
<evidence type="ECO:0000256" key="3">
    <source>
        <dbReference type="ARBA" id="ARBA00022679"/>
    </source>
</evidence>
<sequence>MVIQNVEGEIEMKTEFTGRASSYTKGRPPYPKGILELMRSMGADDQSRIADIGAGTGRLTRMLGELDAFVTAVEPSADMLEECRHTCRELPRVTYMEAPAEETRLETGSVDFITVAQAFHWLDKDRCRTEFQRILKPGGRVLLIWNSMKGGDPFVQAYSNVLKDFTIKQTAGNASGDHLKEKREFFGSDIKLVQMENAHTLDEEELIHHGLSLSYTPSADHPEYQSFVNALGTLYREHCQEGSLTIPYETEVTIGSFEGSHNG</sequence>
<dbReference type="Proteomes" id="UP000322997">
    <property type="component" value="Unassembled WGS sequence"/>
</dbReference>
<comment type="caution">
    <text evidence="5">The sequence shown here is derived from an EMBL/GenBank/DDBJ whole genome shotgun (WGS) entry which is preliminary data.</text>
</comment>
<dbReference type="PANTHER" id="PTHR44942:SF4">
    <property type="entry name" value="METHYLTRANSFERASE TYPE 11 DOMAIN-CONTAINING PROTEIN"/>
    <property type="match status" value="1"/>
</dbReference>
<keyword evidence="2 5" id="KW-0489">Methyltransferase</keyword>
<gene>
    <name evidence="5" type="ORF">FZC83_09465</name>
</gene>
<dbReference type="Pfam" id="PF08241">
    <property type="entry name" value="Methyltransf_11"/>
    <property type="match status" value="1"/>
</dbReference>
<protein>
    <submittedName>
        <fullName evidence="5">Class I SAM-dependent methyltransferase</fullName>
    </submittedName>
</protein>